<evidence type="ECO:0000313" key="3">
    <source>
        <dbReference type="Proteomes" id="UP000029738"/>
    </source>
</evidence>
<proteinExistence type="predicted"/>
<dbReference type="RefSeq" id="WP_038077477.1">
    <property type="nucleotide sequence ID" value="NZ_JHEG04000001.1"/>
</dbReference>
<dbReference type="AlphaFoldDB" id="A0A0C1N7Z3"/>
<accession>A0A0C1N7Z3</accession>
<reference evidence="1" key="2">
    <citation type="submission" date="2019-11" db="EMBL/GenBank/DDBJ databases">
        <title>Improved Assembly of Tolypothrix boutellei genome.</title>
        <authorList>
            <person name="Sarangi A.N."/>
            <person name="Mukherjee M."/>
            <person name="Ghosh S."/>
            <person name="Singh D."/>
            <person name="Das A."/>
            <person name="Kant S."/>
            <person name="Prusty A."/>
            <person name="Tripathy S."/>
        </authorList>
    </citation>
    <scope>NUCLEOTIDE SEQUENCE</scope>
    <source>
        <strain evidence="1">VB521301</strain>
    </source>
</reference>
<dbReference type="EMBL" id="JHEG02000048">
    <property type="protein sequence ID" value="KIE10737.1"/>
    <property type="molecule type" value="Genomic_DNA"/>
</dbReference>
<dbReference type="STRING" id="1479485.DA73_0219800"/>
<evidence type="ECO:0000313" key="2">
    <source>
        <dbReference type="EMBL" id="KIE10737.1"/>
    </source>
</evidence>
<dbReference type="Proteomes" id="UP000029738">
    <property type="component" value="Unassembled WGS sequence"/>
</dbReference>
<name>A0A0C1N7Z3_9CYAN</name>
<dbReference type="EMBL" id="JHEG04000001">
    <property type="protein sequence ID" value="KAF3886750.1"/>
    <property type="molecule type" value="Genomic_DNA"/>
</dbReference>
<evidence type="ECO:0008006" key="4">
    <source>
        <dbReference type="Google" id="ProtNLM"/>
    </source>
</evidence>
<keyword evidence="3" id="KW-1185">Reference proteome</keyword>
<sequence>MNPILLSHWLPICDRAQLAYIPATIGPKVKIDEIYRFLEGLGDTPTLDRAYLWLRQHYQPRHTIWRWDCCSTETLKSTMAQSYPRTLPTLEFEFDEPRFIAVLEQLERSQETSVCVLLRPWVKAKLEANYPVEFRAFAFGEGIAVSSYYARRPLPAAYRETALQVRRLTEQLAAHTPIPSFSADFLLAEDGNLLFLEGGLGFTRGGLVNPCCFHGEPKPGAIALSFESYGLQS</sequence>
<reference evidence="2" key="1">
    <citation type="journal article" date="2015" name="Genome Announc.">
        <title>Draft Genome Sequence of Tolypothrix boutellei Strain VB521301.</title>
        <authorList>
            <person name="Chandrababunaidu M.M."/>
            <person name="Singh D."/>
            <person name="Sen D."/>
            <person name="Bhan S."/>
            <person name="Das S."/>
            <person name="Gupta A."/>
            <person name="Adhikary S.P."/>
            <person name="Tripathy S."/>
        </authorList>
    </citation>
    <scope>NUCLEOTIDE SEQUENCE</scope>
    <source>
        <strain evidence="2">VB521301</strain>
    </source>
</reference>
<evidence type="ECO:0000313" key="1">
    <source>
        <dbReference type="EMBL" id="KAF3886750.1"/>
    </source>
</evidence>
<protein>
    <recommendedName>
        <fullName evidence="4">ATP-grasp domain-containing protein</fullName>
    </recommendedName>
</protein>
<gene>
    <name evidence="2" type="ORF">DA73_0219800</name>
    <name evidence="1" type="ORF">DA73_0400015620</name>
</gene>
<comment type="caution">
    <text evidence="2">The sequence shown here is derived from an EMBL/GenBank/DDBJ whole genome shotgun (WGS) entry which is preliminary data.</text>
</comment>
<organism evidence="2">
    <name type="scientific">Tolypothrix bouteillei VB521301</name>
    <dbReference type="NCBI Taxonomy" id="1479485"/>
    <lineage>
        <taxon>Bacteria</taxon>
        <taxon>Bacillati</taxon>
        <taxon>Cyanobacteriota</taxon>
        <taxon>Cyanophyceae</taxon>
        <taxon>Nostocales</taxon>
        <taxon>Tolypothrichaceae</taxon>
        <taxon>Tolypothrix</taxon>
    </lineage>
</organism>
<dbReference type="OrthoDB" id="9975564at2"/>